<name>A0A4Z0Z6P9_9PEZI</name>
<dbReference type="Proteomes" id="UP000297716">
    <property type="component" value="Unassembled WGS sequence"/>
</dbReference>
<reference evidence="1 2" key="1">
    <citation type="submission" date="2019-03" db="EMBL/GenBank/DDBJ databases">
        <title>Draft genome sequence of Xylaria hypoxylon DSM 108379, a ubiquitous saprotrophic-parasitic fungi on hardwood.</title>
        <authorList>
            <person name="Buettner E."/>
            <person name="Leonhardt S."/>
            <person name="Gebauer A.M."/>
            <person name="Liers C."/>
            <person name="Hofrichter M."/>
            <person name="Kellner H."/>
        </authorList>
    </citation>
    <scope>NUCLEOTIDE SEQUENCE [LARGE SCALE GENOMIC DNA]</scope>
    <source>
        <strain evidence="1 2">DSM 108379</strain>
    </source>
</reference>
<comment type="caution">
    <text evidence="1">The sequence shown here is derived from an EMBL/GenBank/DDBJ whole genome shotgun (WGS) entry which is preliminary data.</text>
</comment>
<dbReference type="AlphaFoldDB" id="A0A4Z0Z6P9"/>
<keyword evidence="2" id="KW-1185">Reference proteome</keyword>
<sequence>MLIMKQNLILDLPVELRLIIYEFAVIKRVSKSRSNPLNGFTRSLVPPPLACVNRQLRQEITPEYYGKNEFWIELPIGTGKLNEGSCELVTKYVPLMKSLSCQKLPEGDNPGFFVYQCVTHGPTDKINSNRGRGCRVIMNEDGKFTIELDHNFRSLMARLIRAMEPLQFLEYRNAGKGILPFPMSDSLHFILKHFAQGNFRMETLFNDKPIHN</sequence>
<organism evidence="1 2">
    <name type="scientific">Xylaria hypoxylon</name>
    <dbReference type="NCBI Taxonomy" id="37992"/>
    <lineage>
        <taxon>Eukaryota</taxon>
        <taxon>Fungi</taxon>
        <taxon>Dikarya</taxon>
        <taxon>Ascomycota</taxon>
        <taxon>Pezizomycotina</taxon>
        <taxon>Sordariomycetes</taxon>
        <taxon>Xylariomycetidae</taxon>
        <taxon>Xylariales</taxon>
        <taxon>Xylariaceae</taxon>
        <taxon>Xylaria</taxon>
    </lineage>
</organism>
<accession>A0A4Z0Z6P9</accession>
<proteinExistence type="predicted"/>
<evidence type="ECO:0000313" key="1">
    <source>
        <dbReference type="EMBL" id="TGJ85046.1"/>
    </source>
</evidence>
<gene>
    <name evidence="1" type="ORF">E0Z10_g3726</name>
</gene>
<dbReference type="STRING" id="37992.A0A4Z0Z6P9"/>
<dbReference type="EMBL" id="SKBN01000054">
    <property type="protein sequence ID" value="TGJ85046.1"/>
    <property type="molecule type" value="Genomic_DNA"/>
</dbReference>
<dbReference type="OrthoDB" id="5245408at2759"/>
<protein>
    <submittedName>
        <fullName evidence="1">Uncharacterized protein</fullName>
    </submittedName>
</protein>
<evidence type="ECO:0000313" key="2">
    <source>
        <dbReference type="Proteomes" id="UP000297716"/>
    </source>
</evidence>